<evidence type="ECO:0000256" key="6">
    <source>
        <dbReference type="ARBA" id="ARBA00023985"/>
    </source>
</evidence>
<dbReference type="InterPro" id="IPR042236">
    <property type="entry name" value="PI3K_accessory_sf"/>
</dbReference>
<evidence type="ECO:0000256" key="8">
    <source>
        <dbReference type="SAM" id="MobiDB-lite"/>
    </source>
</evidence>
<feature type="domain" description="PI3K/PI4K catalytic" evidence="9">
    <location>
        <begin position="609"/>
        <end position="893"/>
    </location>
</feature>
<evidence type="ECO:0000256" key="4">
    <source>
        <dbReference type="ARBA" id="ARBA00022777"/>
    </source>
</evidence>
<organism evidence="12 13">
    <name type="scientific">Cryptococcus gattii EJB2</name>
    <dbReference type="NCBI Taxonomy" id="1296103"/>
    <lineage>
        <taxon>Eukaryota</taxon>
        <taxon>Fungi</taxon>
        <taxon>Dikarya</taxon>
        <taxon>Basidiomycota</taxon>
        <taxon>Agaricomycotina</taxon>
        <taxon>Tremellomycetes</taxon>
        <taxon>Tremellales</taxon>
        <taxon>Cryptococcaceae</taxon>
        <taxon>Cryptococcus</taxon>
        <taxon>Cryptococcus gattii species complex</taxon>
    </lineage>
</organism>
<keyword evidence="2 7" id="KW-0808">Transferase</keyword>
<feature type="region of interest" description="Disordered" evidence="8">
    <location>
        <begin position="462"/>
        <end position="482"/>
    </location>
</feature>
<dbReference type="CDD" id="cd00896">
    <property type="entry name" value="PI3Kc_III"/>
    <property type="match status" value="1"/>
</dbReference>
<dbReference type="PROSITE" id="PS00915">
    <property type="entry name" value="PI3_4_KINASE_1"/>
    <property type="match status" value="1"/>
</dbReference>
<dbReference type="SMART" id="SM00145">
    <property type="entry name" value="PI3Ka"/>
    <property type="match status" value="1"/>
</dbReference>
<dbReference type="InterPro" id="IPR000403">
    <property type="entry name" value="PI3/4_kinase_cat_dom"/>
</dbReference>
<dbReference type="Gene3D" id="3.30.1010.10">
    <property type="entry name" value="Phosphatidylinositol 3-kinase Catalytic Subunit, Chain A, domain 4"/>
    <property type="match status" value="1"/>
</dbReference>
<evidence type="ECO:0000313" key="12">
    <source>
        <dbReference type="EMBL" id="KIR79874.1"/>
    </source>
</evidence>
<dbReference type="Gene3D" id="2.60.40.150">
    <property type="entry name" value="C2 domain"/>
    <property type="match status" value="1"/>
</dbReference>
<dbReference type="EMBL" id="KN848664">
    <property type="protein sequence ID" value="KIR79874.1"/>
    <property type="molecule type" value="Genomic_DNA"/>
</dbReference>
<evidence type="ECO:0000256" key="5">
    <source>
        <dbReference type="ARBA" id="ARBA00022840"/>
    </source>
</evidence>
<accession>A0ABR5BW42</accession>
<dbReference type="InterPro" id="IPR016024">
    <property type="entry name" value="ARM-type_fold"/>
</dbReference>
<reference evidence="12 13" key="1">
    <citation type="submission" date="2015-01" db="EMBL/GenBank/DDBJ databases">
        <title>The Genome Sequence of Cryptococcus gattii EJB2.</title>
        <authorList>
            <consortium name="The Broad Institute Genomics Platform"/>
            <person name="Cuomo C."/>
            <person name="Litvintseva A."/>
            <person name="Chen Y."/>
            <person name="Heitman J."/>
            <person name="Sun S."/>
            <person name="Springer D."/>
            <person name="Dromer F."/>
            <person name="Young S."/>
            <person name="Zeng Q."/>
            <person name="Gargeya S."/>
            <person name="Abouelleil A."/>
            <person name="Alvarado L."/>
            <person name="Chapman S.B."/>
            <person name="Gainer-Dewar J."/>
            <person name="Goldberg J."/>
            <person name="Griggs A."/>
            <person name="Gujja S."/>
            <person name="Hansen M."/>
            <person name="Howarth C."/>
            <person name="Imamovic A."/>
            <person name="Larimer J."/>
            <person name="Murphy C."/>
            <person name="Naylor J."/>
            <person name="Pearson M."/>
            <person name="Priest M."/>
            <person name="Roberts A."/>
            <person name="Saif S."/>
            <person name="Shea T."/>
            <person name="Sykes S."/>
            <person name="Wortman J."/>
            <person name="Nusbaum C."/>
            <person name="Birren B."/>
        </authorList>
    </citation>
    <scope>NUCLEOTIDE SEQUENCE [LARGE SCALE GENOMIC DNA]</scope>
    <source>
        <strain evidence="12 13">EJB2</strain>
    </source>
</reference>
<dbReference type="SUPFAM" id="SSF49562">
    <property type="entry name" value="C2 domain (Calcium/lipid-binding domain, CaLB)"/>
    <property type="match status" value="1"/>
</dbReference>
<dbReference type="PIRSF" id="PIRSF000587">
    <property type="entry name" value="PI3K_Vps34"/>
    <property type="match status" value="1"/>
</dbReference>
<dbReference type="PROSITE" id="PS50290">
    <property type="entry name" value="PI3_4_KINASE_3"/>
    <property type="match status" value="1"/>
</dbReference>
<comment type="catalytic activity">
    <reaction evidence="6">
        <text>a 1,2-diacyl-sn-glycero-3-phospho-(1D-myo-inositol) + ATP = a 1,2-diacyl-sn-glycero-3-phospho-(1D-myo-inositol-3-phosphate) + ADP + H(+)</text>
        <dbReference type="Rhea" id="RHEA:12709"/>
        <dbReference type="ChEBI" id="CHEBI:15378"/>
        <dbReference type="ChEBI" id="CHEBI:30616"/>
        <dbReference type="ChEBI" id="CHEBI:57880"/>
        <dbReference type="ChEBI" id="CHEBI:58088"/>
        <dbReference type="ChEBI" id="CHEBI:456216"/>
        <dbReference type="EC" id="2.7.1.137"/>
    </reaction>
    <physiologicalReaction direction="left-to-right" evidence="6">
        <dbReference type="Rhea" id="RHEA:12710"/>
    </physiologicalReaction>
</comment>
<dbReference type="CDD" id="cd08397">
    <property type="entry name" value="C2_PI3K_class_III"/>
    <property type="match status" value="1"/>
</dbReference>
<dbReference type="EC" id="2.7.1.137" evidence="7"/>
<dbReference type="Pfam" id="PF00792">
    <property type="entry name" value="PI3K_C2"/>
    <property type="match status" value="1"/>
</dbReference>
<dbReference type="InterPro" id="IPR057756">
    <property type="entry name" value="PI3-kinase_type3/VPS34_cat"/>
</dbReference>
<dbReference type="Pfam" id="PF00454">
    <property type="entry name" value="PI3_PI4_kinase"/>
    <property type="match status" value="1"/>
</dbReference>
<keyword evidence="3 7" id="KW-0547">Nucleotide-binding</keyword>
<protein>
    <recommendedName>
        <fullName evidence="7">Phosphatidylinositol 3-kinase VPS34</fullName>
        <ecNumber evidence="7">2.7.1.137</ecNumber>
    </recommendedName>
</protein>
<dbReference type="PROSITE" id="PS51547">
    <property type="entry name" value="C2_PI3K"/>
    <property type="match status" value="1"/>
</dbReference>
<feature type="domain" description="PIK helical" evidence="10">
    <location>
        <begin position="332"/>
        <end position="534"/>
    </location>
</feature>
<evidence type="ECO:0000259" key="11">
    <source>
        <dbReference type="PROSITE" id="PS51547"/>
    </source>
</evidence>
<dbReference type="InterPro" id="IPR015433">
    <property type="entry name" value="PI3/4_kinase"/>
</dbReference>
<dbReference type="Gene3D" id="1.10.1070.11">
    <property type="entry name" value="Phosphatidylinositol 3-/4-kinase, catalytic domain"/>
    <property type="match status" value="1"/>
</dbReference>
<dbReference type="InterPro" id="IPR008290">
    <property type="entry name" value="PI3K_Vps34"/>
</dbReference>
<dbReference type="InterPro" id="IPR035892">
    <property type="entry name" value="C2_domain_sf"/>
</dbReference>
<dbReference type="PROSITE" id="PS51545">
    <property type="entry name" value="PIK_HELICAL"/>
    <property type="match status" value="1"/>
</dbReference>
<dbReference type="PROSITE" id="PS00916">
    <property type="entry name" value="PI3_4_KINASE_2"/>
    <property type="match status" value="1"/>
</dbReference>
<evidence type="ECO:0000313" key="13">
    <source>
        <dbReference type="Proteomes" id="UP000054272"/>
    </source>
</evidence>
<name>A0ABR5BW42_9TREE</name>
<evidence type="ECO:0000256" key="2">
    <source>
        <dbReference type="ARBA" id="ARBA00022679"/>
    </source>
</evidence>
<keyword evidence="5 7" id="KW-0067">ATP-binding</keyword>
<dbReference type="SUPFAM" id="SSF56112">
    <property type="entry name" value="Protein kinase-like (PK-like)"/>
    <property type="match status" value="1"/>
</dbReference>
<dbReference type="InterPro" id="IPR011009">
    <property type="entry name" value="Kinase-like_dom_sf"/>
</dbReference>
<evidence type="ECO:0000256" key="1">
    <source>
        <dbReference type="ARBA" id="ARBA00006209"/>
    </source>
</evidence>
<keyword evidence="4 7" id="KW-0418">Kinase</keyword>
<dbReference type="InterPro" id="IPR001263">
    <property type="entry name" value="PI3K_accessory_dom"/>
</dbReference>
<evidence type="ECO:0000259" key="10">
    <source>
        <dbReference type="PROSITE" id="PS51545"/>
    </source>
</evidence>
<dbReference type="InterPro" id="IPR036940">
    <property type="entry name" value="PI3/4_kinase_cat_sf"/>
</dbReference>
<gene>
    <name evidence="12" type="ORF">I306_03097</name>
</gene>
<dbReference type="Gene3D" id="1.25.40.70">
    <property type="entry name" value="Phosphatidylinositol 3-kinase, accessory domain (PIK)"/>
    <property type="match status" value="1"/>
</dbReference>
<sequence length="907" mass="102531">MAVGVRITHTLAAPCSPGPPKTGIIPLRGCAILPRTSPSKCQLLCLHRAVPPLTPRSTSLQGSLPKHPFSRTLHNPDLAHQGIQQQTPSDLYVTCQLWADGKQYSLLFRTPHKDFPRRYTWNSVVIFPITYPSLLLSSQIAFTIWDVQGSGKAIPVGGTTMSLFNSKRTLKRGQQRLHVHRGVQADPSLNTTTPSELADEEEDEMGRLERLVKDFERGDIPKIDWLDRLTFRQIEKAHTATEKSDNLYLYVDLPKFDFPVVFSEQESLITLPTQPVVHPPSQNSQRTSALPPNLLSNDPHLWKTYDPEAWRENPVEIKHRKLLRSQRLGDEGRDLKPGPADRDRLNEIFRLPPTASLSAVDKDLLWKFRFSLFRSPRSLTKFLKCITWSDPVEAKQAVEKLLPLWGQEVGMDDALELLGPGFTHKKVRAFAVKRLERAEDDELLLYLLQLVQALKFEHKSSLDTQRGHRGHRKREKELASQDEQSSGLSQFLINRSVANPILGTSFHWYLMIECDNRSSVGKMYAQVAFNFMKKLSEVSQAQRDILRRQGELVQILSTRAKEIRTSKDSRSKKIEKLKAYLSDSKHGLASLPEPLPLPLNPNVFVTSVVAEKSSIFKSNLLPLLIWFETIDSARPTEDDSPDAVVSITPDYPIIFKNGDDLRQDQLVIQLFTLMDRLLRKENLDLRLSPYSVLATSTTEGMIQFVPSKSVASIMAEHGSLQNYLRIEHADDGALGSYGIEASVMDTFVRSCAGYSVLTYVLGVGDRHLDNLMLAPDGHFFHVDFGYILGRDPKPYPPPVKVCKEMVDAMGGPGSAHYGRFQSLCYTAFIGLRKNANLILNLVALMVDAGIQDIQLEPDKAVWKVQEKFMLDLSEEDAIKQFEVLLNDTSYLTAVFDRIHDWAQYLRD</sequence>
<keyword evidence="13" id="KW-1185">Reference proteome</keyword>
<feature type="domain" description="C2 PI3K-type" evidence="11">
    <location>
        <begin position="69"/>
        <end position="218"/>
    </location>
</feature>
<dbReference type="PANTHER" id="PTHR10048:SF7">
    <property type="entry name" value="PHOSPHATIDYLINOSITOL 3-KINASE CATALYTIC SUBUNIT TYPE 3"/>
    <property type="match status" value="1"/>
</dbReference>
<dbReference type="Pfam" id="PF00613">
    <property type="entry name" value="PI3Ka"/>
    <property type="match status" value="1"/>
</dbReference>
<dbReference type="SMART" id="SM00146">
    <property type="entry name" value="PI3Kc"/>
    <property type="match status" value="1"/>
</dbReference>
<evidence type="ECO:0000256" key="7">
    <source>
        <dbReference type="PIRNR" id="PIRNR000587"/>
    </source>
</evidence>
<dbReference type="SUPFAM" id="SSF48371">
    <property type="entry name" value="ARM repeat"/>
    <property type="match status" value="1"/>
</dbReference>
<dbReference type="PANTHER" id="PTHR10048">
    <property type="entry name" value="PHOSPHATIDYLINOSITOL KINASE"/>
    <property type="match status" value="1"/>
</dbReference>
<dbReference type="InterPro" id="IPR018936">
    <property type="entry name" value="PI3/4_kinase_CS"/>
</dbReference>
<proteinExistence type="inferred from homology"/>
<dbReference type="Proteomes" id="UP000054272">
    <property type="component" value="Unassembled WGS sequence"/>
</dbReference>
<comment type="similarity">
    <text evidence="1">Belongs to the PI3/PI4-kinase family. Type III PI4K subfamily.</text>
</comment>
<dbReference type="SMART" id="SM00142">
    <property type="entry name" value="PI3K_C2"/>
    <property type="match status" value="1"/>
</dbReference>
<dbReference type="InterPro" id="IPR002420">
    <property type="entry name" value="PI3K-type_C2_dom"/>
</dbReference>
<evidence type="ECO:0000259" key="9">
    <source>
        <dbReference type="PROSITE" id="PS50290"/>
    </source>
</evidence>
<evidence type="ECO:0000256" key="3">
    <source>
        <dbReference type="ARBA" id="ARBA00022741"/>
    </source>
</evidence>